<dbReference type="PANTHER" id="PTHR34135">
    <property type="entry name" value="LYSOZYME"/>
    <property type="match status" value="1"/>
</dbReference>
<dbReference type="SUPFAM" id="SSF51445">
    <property type="entry name" value="(Trans)glycosidases"/>
    <property type="match status" value="1"/>
</dbReference>
<feature type="domain" description="Peptidoglycan binding-like" evidence="2">
    <location>
        <begin position="10"/>
        <end position="62"/>
    </location>
</feature>
<dbReference type="Pfam" id="PF01183">
    <property type="entry name" value="Glyco_hydro_25"/>
    <property type="match status" value="1"/>
</dbReference>
<dbReference type="InterPro" id="IPR002477">
    <property type="entry name" value="Peptidoglycan-bd-like"/>
</dbReference>
<reference evidence="4" key="1">
    <citation type="submission" date="2016-10" db="EMBL/GenBank/DDBJ databases">
        <authorList>
            <person name="Varghese N."/>
            <person name="Submissions S."/>
        </authorList>
    </citation>
    <scope>NUCLEOTIDE SEQUENCE [LARGE SCALE GENOMIC DNA]</scope>
    <source>
        <strain evidence="4">DSM 21580</strain>
    </source>
</reference>
<proteinExistence type="inferred from homology"/>
<keyword evidence="4" id="KW-1185">Reference proteome</keyword>
<dbReference type="InterPro" id="IPR002053">
    <property type="entry name" value="Glyco_hydro_25"/>
</dbReference>
<accession>A0A1H5UAG6</accession>
<dbReference type="Proteomes" id="UP000236738">
    <property type="component" value="Unassembled WGS sequence"/>
</dbReference>
<organism evidence="3 4">
    <name type="scientific">Halpernia humi</name>
    <dbReference type="NCBI Taxonomy" id="493375"/>
    <lineage>
        <taxon>Bacteria</taxon>
        <taxon>Pseudomonadati</taxon>
        <taxon>Bacteroidota</taxon>
        <taxon>Flavobacteriia</taxon>
        <taxon>Flavobacteriales</taxon>
        <taxon>Weeksellaceae</taxon>
        <taxon>Chryseobacterium group</taxon>
        <taxon>Halpernia</taxon>
    </lineage>
</organism>
<dbReference type="GO" id="GO:0009253">
    <property type="term" value="P:peptidoglycan catabolic process"/>
    <property type="evidence" value="ECO:0007669"/>
    <property type="project" value="InterPro"/>
</dbReference>
<dbReference type="Gene3D" id="3.20.20.80">
    <property type="entry name" value="Glycosidases"/>
    <property type="match status" value="1"/>
</dbReference>
<evidence type="ECO:0000259" key="2">
    <source>
        <dbReference type="Pfam" id="PF01471"/>
    </source>
</evidence>
<name>A0A1H5UAG6_9FLAO</name>
<dbReference type="SUPFAM" id="SSF47090">
    <property type="entry name" value="PGBD-like"/>
    <property type="match status" value="1"/>
</dbReference>
<evidence type="ECO:0000256" key="1">
    <source>
        <dbReference type="ARBA" id="ARBA00010646"/>
    </source>
</evidence>
<sequence>MAVLKFKSKGVEVKKLQQNLKDLGYKIAVDGDFGNGTKSVVIRFQKDNNLSPDGIVGSNTQSVIDFLLAENPIYGIDISHHNGAINFNKINWEIIKFVFCKASQGKTFKDNMLHSYFSELKRLNIFRGVYHFMTFKDVSASNQVNNFLNCGVDFTENGVLPPVLDLEWQQSPALNNYIMQNKSTCIQKAKDWLTKVEAATGRIPIIYTANSFWRDYFAASADFSRYPLWLASYNRNSPVIPTGWTDYKIWQFTEGGTIEGLVGNVDKNVFNGSMNDLKKLANF</sequence>
<dbReference type="PANTHER" id="PTHR34135:SF2">
    <property type="entry name" value="LYSOZYME"/>
    <property type="match status" value="1"/>
</dbReference>
<dbReference type="PROSITE" id="PS51904">
    <property type="entry name" value="GLYCOSYL_HYDROL_F25_2"/>
    <property type="match status" value="1"/>
</dbReference>
<dbReference type="InterPro" id="IPR036366">
    <property type="entry name" value="PGBDSf"/>
</dbReference>
<dbReference type="GO" id="GO:0003796">
    <property type="term" value="F:lysozyme activity"/>
    <property type="evidence" value="ECO:0007669"/>
    <property type="project" value="InterPro"/>
</dbReference>
<dbReference type="Pfam" id="PF01471">
    <property type="entry name" value="PG_binding_1"/>
    <property type="match status" value="1"/>
</dbReference>
<evidence type="ECO:0000313" key="3">
    <source>
        <dbReference type="EMBL" id="SEF72092.1"/>
    </source>
</evidence>
<dbReference type="InterPro" id="IPR017853">
    <property type="entry name" value="GH"/>
</dbReference>
<dbReference type="AlphaFoldDB" id="A0A1H5UAG6"/>
<dbReference type="EMBL" id="FNUS01000001">
    <property type="protein sequence ID" value="SEF72092.1"/>
    <property type="molecule type" value="Genomic_DNA"/>
</dbReference>
<dbReference type="Gene3D" id="1.10.101.10">
    <property type="entry name" value="PGBD-like superfamily/PGBD"/>
    <property type="match status" value="1"/>
</dbReference>
<dbReference type="GO" id="GO:0016052">
    <property type="term" value="P:carbohydrate catabolic process"/>
    <property type="evidence" value="ECO:0007669"/>
    <property type="project" value="TreeGrafter"/>
</dbReference>
<dbReference type="GO" id="GO:0016998">
    <property type="term" value="P:cell wall macromolecule catabolic process"/>
    <property type="evidence" value="ECO:0007669"/>
    <property type="project" value="InterPro"/>
</dbReference>
<evidence type="ECO:0000313" key="4">
    <source>
        <dbReference type="Proteomes" id="UP000236738"/>
    </source>
</evidence>
<dbReference type="RefSeq" id="WP_103912724.1">
    <property type="nucleotide sequence ID" value="NZ_FNUS01000001.1"/>
</dbReference>
<dbReference type="OrthoDB" id="9798192at2"/>
<comment type="similarity">
    <text evidence="1">Belongs to the glycosyl hydrolase 25 family.</text>
</comment>
<gene>
    <name evidence="3" type="ORF">SAMN05421847_0725</name>
</gene>
<protein>
    <submittedName>
        <fullName evidence="3">Lysozyme</fullName>
    </submittedName>
</protein>
<dbReference type="InterPro" id="IPR036365">
    <property type="entry name" value="PGBD-like_sf"/>
</dbReference>